<name>A0AAT9JTQ2_SYNEL</name>
<sequence length="495" mass="54885">MGWSVLLFFRLRVWFRLPFERRAIAVLLVLVFCSIVLVSVGDRSRPTVRWFNWSERSVGADAAAMLFTFSRPMDAASIESSFQLTPSFPGRFSWAGRRLAFTPELPLPYGLEYTVQLLAGKEKRSPQRPLVPFQSTFRTHDRAFAYLGVDGEEEGRLLLYNLTRQQQQMLTPPDWVVLDFLPYPHGDRILFSAIPRQKTAKIASAALYSVTTGLNYCNPEPAPCELRSRGGEVQEILSSQDYQNLAFDLSADGQTIIVLRSNQKIPNAALELWKVPATGDPTVIQRDPGGEFRIAPDNNSLVIAQGQGLAVLPLEAGSDPLDFLPQFGRVLGFSRDGTQAATVRFNSDFRQSLFWVDSAGKRQELRTVEGEILSADFAPNRKALYSLLSETDDAEFLSLFAFDLKTSKPQGNLLLKIPRQGPVNLDLAPDGLAVIFDQPIATPTTATDAATAASPRSQLWVLPLTPPSSTLAQAQEQLPQPEALPLQGVRPRWVP</sequence>
<dbReference type="InterPro" id="IPR011042">
    <property type="entry name" value="6-blade_b-propeller_TolB-like"/>
</dbReference>
<feature type="region of interest" description="Disordered" evidence="1">
    <location>
        <begin position="471"/>
        <end position="495"/>
    </location>
</feature>
<proteinExistence type="predicted"/>
<dbReference type="Gene3D" id="2.60.40.3710">
    <property type="match status" value="1"/>
</dbReference>
<evidence type="ECO:0000313" key="2">
    <source>
        <dbReference type="EMBL" id="QFZ91251.2"/>
    </source>
</evidence>
<evidence type="ECO:0000256" key="1">
    <source>
        <dbReference type="SAM" id="MobiDB-lite"/>
    </source>
</evidence>
<dbReference type="EMBL" id="CP034671">
    <property type="protein sequence ID" value="QFZ91251.2"/>
    <property type="molecule type" value="Genomic_DNA"/>
</dbReference>
<protein>
    <submittedName>
        <fullName evidence="2">Ig-like domain-containing protein</fullName>
    </submittedName>
</protein>
<dbReference type="AlphaFoldDB" id="A0AAT9JTQ2"/>
<feature type="compositionally biased region" description="Low complexity" evidence="1">
    <location>
        <begin position="471"/>
        <end position="487"/>
    </location>
</feature>
<dbReference type="Gene3D" id="2.120.10.30">
    <property type="entry name" value="TolB, C-terminal domain"/>
    <property type="match status" value="1"/>
</dbReference>
<reference evidence="2" key="1">
    <citation type="submission" date="2024-01" db="EMBL/GenBank/DDBJ databases">
        <title>Synechococcus elongatus PCC 11802, a close yet different native of Synechococcus elongatus PCC 11801.</title>
        <authorList>
            <person name="Jaiswal D."/>
            <person name="Sengupta A."/>
            <person name="Sengupta S."/>
            <person name="Pakrasi H.B."/>
            <person name="Wangikar P."/>
        </authorList>
    </citation>
    <scope>NUCLEOTIDE SEQUENCE</scope>
    <source>
        <strain evidence="2">PCC 11802</strain>
    </source>
</reference>
<dbReference type="SUPFAM" id="SSF82171">
    <property type="entry name" value="DPP6 N-terminal domain-like"/>
    <property type="match status" value="2"/>
</dbReference>
<gene>
    <name evidence="2" type="ORF">EKO22_01590</name>
</gene>
<accession>A0AAT9JTQ2</accession>
<organism evidence="2">
    <name type="scientific">Synechococcus elongatus PCC 11802</name>
    <dbReference type="NCBI Taxonomy" id="2283154"/>
    <lineage>
        <taxon>Bacteria</taxon>
        <taxon>Bacillati</taxon>
        <taxon>Cyanobacteriota</taxon>
        <taxon>Cyanophyceae</taxon>
        <taxon>Synechococcales</taxon>
        <taxon>Synechococcaceae</taxon>
        <taxon>Synechococcus</taxon>
    </lineage>
</organism>